<keyword evidence="1" id="KW-0238">DNA-binding</keyword>
<dbReference type="SUPFAM" id="SSF56349">
    <property type="entry name" value="DNA breaking-rejoining enzymes"/>
    <property type="match status" value="1"/>
</dbReference>
<dbReference type="EMBL" id="MT144602">
    <property type="protein sequence ID" value="QJH94548.1"/>
    <property type="molecule type" value="Genomic_DNA"/>
</dbReference>
<dbReference type="GO" id="GO:0003677">
    <property type="term" value="F:DNA binding"/>
    <property type="evidence" value="ECO:0007669"/>
    <property type="project" value="UniProtKB-KW"/>
</dbReference>
<dbReference type="InterPro" id="IPR050090">
    <property type="entry name" value="Tyrosine_recombinase_XerCD"/>
</dbReference>
<evidence type="ECO:0000313" key="6">
    <source>
        <dbReference type="EMBL" id="QJH94548.1"/>
    </source>
</evidence>
<dbReference type="Gene3D" id="1.10.150.130">
    <property type="match status" value="1"/>
</dbReference>
<reference evidence="5" key="1">
    <citation type="submission" date="2020-03" db="EMBL/GenBank/DDBJ databases">
        <title>The deep terrestrial virosphere.</title>
        <authorList>
            <person name="Holmfeldt K."/>
            <person name="Nilsson E."/>
            <person name="Simone D."/>
            <person name="Lopez-Fernandez M."/>
            <person name="Wu X."/>
            <person name="de Brujin I."/>
            <person name="Lundin D."/>
            <person name="Andersson A."/>
            <person name="Bertilsson S."/>
            <person name="Dopson M."/>
        </authorList>
    </citation>
    <scope>NUCLEOTIDE SEQUENCE</scope>
    <source>
        <strain evidence="5">TM448A00446</strain>
        <strain evidence="6">TM448B00242</strain>
    </source>
</reference>
<evidence type="ECO:0000259" key="4">
    <source>
        <dbReference type="PROSITE" id="PS51900"/>
    </source>
</evidence>
<feature type="domain" description="Core-binding (CB)" evidence="4">
    <location>
        <begin position="1"/>
        <end position="79"/>
    </location>
</feature>
<dbReference type="InterPro" id="IPR002104">
    <property type="entry name" value="Integrase_catalytic"/>
</dbReference>
<dbReference type="Gene3D" id="1.10.443.10">
    <property type="entry name" value="Intergrase catalytic core"/>
    <property type="match status" value="1"/>
</dbReference>
<dbReference type="InterPro" id="IPR011010">
    <property type="entry name" value="DNA_brk_join_enz"/>
</dbReference>
<dbReference type="InterPro" id="IPR010998">
    <property type="entry name" value="Integrase_recombinase_N"/>
</dbReference>
<dbReference type="GO" id="GO:0015074">
    <property type="term" value="P:DNA integration"/>
    <property type="evidence" value="ECO:0007669"/>
    <property type="project" value="InterPro"/>
</dbReference>
<dbReference type="PROSITE" id="PS51900">
    <property type="entry name" value="CB"/>
    <property type="match status" value="1"/>
</dbReference>
<gene>
    <name evidence="5" type="ORF">TM448A00446_0009</name>
    <name evidence="6" type="ORF">TM448B00242_0022</name>
</gene>
<keyword evidence="2" id="KW-0233">DNA recombination</keyword>
<evidence type="ECO:0000256" key="2">
    <source>
        <dbReference type="ARBA" id="ARBA00023172"/>
    </source>
</evidence>
<organism evidence="5">
    <name type="scientific">viral metagenome</name>
    <dbReference type="NCBI Taxonomy" id="1070528"/>
    <lineage>
        <taxon>unclassified sequences</taxon>
        <taxon>metagenomes</taxon>
        <taxon>organismal metagenomes</taxon>
    </lineage>
</organism>
<sequence length="275" mass="32314">MYKTFSKFRKYLLVMKGVSDVTIQGYVGSLKPMFKRVKSSKPTHEEIVDYIAWMYDEKYSYTYIMNVSLAIEWWTKFHQYPIKLGRPRKPRTIIKDVLTEAETTRMIASAKNIREKAIITLLAYSGVRNKELCGLRVCDINLGDNMVRVLEGKNRKDRLIHISGDCSRVMLEYLNEYQRTPEDYLFTTLARDEKYTGWALRKLTHLLAERADIRKRVYPHLLRHSLAVNLLRRGANLVLIQRQLGHAYISSTEIYIASFPQRVQSNYQLYIPSFL</sequence>
<feature type="domain" description="Tyr recombinase" evidence="3">
    <location>
        <begin position="93"/>
        <end position="268"/>
    </location>
</feature>
<dbReference type="GO" id="GO:0006310">
    <property type="term" value="P:DNA recombination"/>
    <property type="evidence" value="ECO:0007669"/>
    <property type="project" value="UniProtKB-KW"/>
</dbReference>
<dbReference type="InterPro" id="IPR013762">
    <property type="entry name" value="Integrase-like_cat_sf"/>
</dbReference>
<dbReference type="Pfam" id="PF00589">
    <property type="entry name" value="Phage_integrase"/>
    <property type="match status" value="1"/>
</dbReference>
<dbReference type="InterPro" id="IPR044068">
    <property type="entry name" value="CB"/>
</dbReference>
<evidence type="ECO:0000256" key="1">
    <source>
        <dbReference type="ARBA" id="ARBA00023125"/>
    </source>
</evidence>
<accession>A0A6H1ZGA5</accession>
<evidence type="ECO:0000259" key="3">
    <source>
        <dbReference type="PROSITE" id="PS51898"/>
    </source>
</evidence>
<dbReference type="PANTHER" id="PTHR30349">
    <property type="entry name" value="PHAGE INTEGRASE-RELATED"/>
    <property type="match status" value="1"/>
</dbReference>
<proteinExistence type="predicted"/>
<protein>
    <submittedName>
        <fullName evidence="5">Putative site-specific tyrosine recombinase</fullName>
    </submittedName>
</protein>
<evidence type="ECO:0000313" key="5">
    <source>
        <dbReference type="EMBL" id="QJA46502.1"/>
    </source>
</evidence>
<name>A0A6H1ZGA5_9ZZZZ</name>
<dbReference type="EMBL" id="MT144013">
    <property type="protein sequence ID" value="QJA46502.1"/>
    <property type="molecule type" value="Genomic_DNA"/>
</dbReference>
<dbReference type="AlphaFoldDB" id="A0A6H1ZGA5"/>
<dbReference type="PANTHER" id="PTHR30349:SF41">
    <property type="entry name" value="INTEGRASE_RECOMBINASE PROTEIN MJ0367-RELATED"/>
    <property type="match status" value="1"/>
</dbReference>
<dbReference type="PROSITE" id="PS51898">
    <property type="entry name" value="TYR_RECOMBINASE"/>
    <property type="match status" value="1"/>
</dbReference>